<protein>
    <recommendedName>
        <fullName evidence="7">Fibronectin type-III domain-containing protein</fullName>
    </recommendedName>
</protein>
<feature type="non-terminal residue" evidence="8">
    <location>
        <position position="1131"/>
    </location>
</feature>
<evidence type="ECO:0000256" key="2">
    <source>
        <dbReference type="ARBA" id="ARBA00022525"/>
    </source>
</evidence>
<dbReference type="InterPro" id="IPR036465">
    <property type="entry name" value="vWFA_dom_sf"/>
</dbReference>
<dbReference type="EMBL" id="JARKIK010000066">
    <property type="protein sequence ID" value="KAK8729775.1"/>
    <property type="molecule type" value="Genomic_DNA"/>
</dbReference>
<dbReference type="GO" id="GO:0005576">
    <property type="term" value="C:extracellular region"/>
    <property type="evidence" value="ECO:0007669"/>
    <property type="project" value="UniProtKB-SubCell"/>
</dbReference>
<feature type="non-terminal residue" evidence="8">
    <location>
        <position position="1"/>
    </location>
</feature>
<feature type="signal peptide" evidence="6">
    <location>
        <begin position="1"/>
        <end position="16"/>
    </location>
</feature>
<keyword evidence="2" id="KW-0964">Secreted</keyword>
<dbReference type="InterPro" id="IPR013783">
    <property type="entry name" value="Ig-like_fold"/>
</dbReference>
<evidence type="ECO:0000256" key="4">
    <source>
        <dbReference type="ARBA" id="ARBA00023180"/>
    </source>
</evidence>
<feature type="domain" description="Fibronectin type-III" evidence="7">
    <location>
        <begin position="1037"/>
        <end position="1131"/>
    </location>
</feature>
<dbReference type="GO" id="GO:0032991">
    <property type="term" value="C:protein-containing complex"/>
    <property type="evidence" value="ECO:0007669"/>
    <property type="project" value="UniProtKB-ARBA"/>
</dbReference>
<evidence type="ECO:0000256" key="5">
    <source>
        <dbReference type="SAM" id="MobiDB-lite"/>
    </source>
</evidence>
<dbReference type="InterPro" id="IPR056475">
    <property type="entry name" value="GBD_Hemicentin/VWA7"/>
</dbReference>
<proteinExistence type="predicted"/>
<dbReference type="Pfam" id="PF23560">
    <property type="entry name" value="GBD_Hemicentin"/>
    <property type="match status" value="1"/>
</dbReference>
<dbReference type="InterPro" id="IPR056861">
    <property type="entry name" value="HMCN1-like_VWA"/>
</dbReference>
<gene>
    <name evidence="8" type="ORF">OTU49_008310</name>
</gene>
<evidence type="ECO:0000313" key="8">
    <source>
        <dbReference type="EMBL" id="KAK8729775.1"/>
    </source>
</evidence>
<dbReference type="SUPFAM" id="SSF53300">
    <property type="entry name" value="vWA-like"/>
    <property type="match status" value="1"/>
</dbReference>
<dbReference type="Pfam" id="PF23619">
    <property type="entry name" value="Ig_VWA7"/>
    <property type="match status" value="1"/>
</dbReference>
<name>A0AAW0WR36_CHEQU</name>
<comment type="caution">
    <text evidence="8">The sequence shown here is derived from an EMBL/GenBank/DDBJ whole genome shotgun (WGS) entry which is preliminary data.</text>
</comment>
<dbReference type="SUPFAM" id="SSF49265">
    <property type="entry name" value="Fibronectin type III"/>
    <property type="match status" value="1"/>
</dbReference>
<dbReference type="InterPro" id="IPR003961">
    <property type="entry name" value="FN3_dom"/>
</dbReference>
<dbReference type="InterPro" id="IPR036116">
    <property type="entry name" value="FN3_sf"/>
</dbReference>
<evidence type="ECO:0000313" key="9">
    <source>
        <dbReference type="Proteomes" id="UP001445076"/>
    </source>
</evidence>
<evidence type="ECO:0000256" key="3">
    <source>
        <dbReference type="ARBA" id="ARBA00022729"/>
    </source>
</evidence>
<dbReference type="InterPro" id="IPR057615">
    <property type="entry name" value="Ig_VWA7"/>
</dbReference>
<dbReference type="PANTHER" id="PTHR14905">
    <property type="entry name" value="NG37"/>
    <property type="match status" value="1"/>
</dbReference>
<dbReference type="InterPro" id="IPR052577">
    <property type="entry name" value="VWA7"/>
</dbReference>
<comment type="subcellular location">
    <subcellularLocation>
        <location evidence="1">Secreted</location>
    </subcellularLocation>
</comment>
<evidence type="ECO:0000259" key="7">
    <source>
        <dbReference type="PROSITE" id="PS50853"/>
    </source>
</evidence>
<keyword evidence="3 6" id="KW-0732">Signal</keyword>
<dbReference type="Gene3D" id="2.60.40.10">
    <property type="entry name" value="Immunoglobulins"/>
    <property type="match status" value="1"/>
</dbReference>
<dbReference type="Proteomes" id="UP001445076">
    <property type="component" value="Unassembled WGS sequence"/>
</dbReference>
<keyword evidence="9" id="KW-1185">Reference proteome</keyword>
<reference evidence="8 9" key="1">
    <citation type="journal article" date="2024" name="BMC Genomics">
        <title>Genome assembly of redclaw crayfish (Cherax quadricarinatus) provides insights into its immune adaptation and hypoxia tolerance.</title>
        <authorList>
            <person name="Liu Z."/>
            <person name="Zheng J."/>
            <person name="Li H."/>
            <person name="Fang K."/>
            <person name="Wang S."/>
            <person name="He J."/>
            <person name="Zhou D."/>
            <person name="Weng S."/>
            <person name="Chi M."/>
            <person name="Gu Z."/>
            <person name="He J."/>
            <person name="Li F."/>
            <person name="Wang M."/>
        </authorList>
    </citation>
    <scope>NUCLEOTIDE SEQUENCE [LARGE SCALE GENOMIC DNA]</scope>
    <source>
        <strain evidence="8">ZL_2023a</strain>
    </source>
</reference>
<dbReference type="Gene3D" id="3.40.50.410">
    <property type="entry name" value="von Willebrand factor, type A domain"/>
    <property type="match status" value="1"/>
</dbReference>
<feature type="region of interest" description="Disordered" evidence="5">
    <location>
        <begin position="1030"/>
        <end position="1049"/>
    </location>
</feature>
<dbReference type="InterPro" id="IPR056862">
    <property type="entry name" value="VWA7_N"/>
</dbReference>
<dbReference type="PANTHER" id="PTHR14905:SF7">
    <property type="entry name" value="VON WILLEBRAND FACTOR A DOMAIN-CONTAINING PROTEIN 7"/>
    <property type="match status" value="1"/>
</dbReference>
<feature type="compositionally biased region" description="Polar residues" evidence="5">
    <location>
        <begin position="1030"/>
        <end position="1043"/>
    </location>
</feature>
<keyword evidence="4" id="KW-0325">Glycoprotein</keyword>
<dbReference type="AlphaFoldDB" id="A0AAW0WR36"/>
<feature type="chain" id="PRO_5043631794" description="Fibronectin type-III domain-containing protein" evidence="6">
    <location>
        <begin position="17"/>
        <end position="1131"/>
    </location>
</feature>
<accession>A0AAW0WR36</accession>
<organism evidence="8 9">
    <name type="scientific">Cherax quadricarinatus</name>
    <name type="common">Australian red claw crayfish</name>
    <dbReference type="NCBI Taxonomy" id="27406"/>
    <lineage>
        <taxon>Eukaryota</taxon>
        <taxon>Metazoa</taxon>
        <taxon>Ecdysozoa</taxon>
        <taxon>Arthropoda</taxon>
        <taxon>Crustacea</taxon>
        <taxon>Multicrustacea</taxon>
        <taxon>Malacostraca</taxon>
        <taxon>Eumalacostraca</taxon>
        <taxon>Eucarida</taxon>
        <taxon>Decapoda</taxon>
        <taxon>Pleocyemata</taxon>
        <taxon>Astacidea</taxon>
        <taxon>Parastacoidea</taxon>
        <taxon>Parastacidae</taxon>
        <taxon>Cherax</taxon>
    </lineage>
</organism>
<evidence type="ECO:0000256" key="1">
    <source>
        <dbReference type="ARBA" id="ARBA00004613"/>
    </source>
</evidence>
<sequence length="1131" mass="122997">HFMVVLLVLWTGKCQAFLATRLNTSDPDIANILCPNEAAGVTRDHEWITREAIRQNIRAFFLAYPPGGRPDFFLPEDATLTQLFHAYYGDISSPTRFIKAVNSIVDANIQADSSSQYRYDPAIQGDGEQLAQVQARLTTRYPQIMTAILSEEAYPAARSLLGTTLHSIQKFYSHSTWIEQGHESILEELGIPGNTLDGLAGEEDVCTTCDDIKGCPGNVIEGAGLSSGYYTYPDDIASSYLISKPDTGGKCSHGGVLDTSRVLPAVGGINKDTAYPCFSPHYDLHLTAVNLALQATDYYLKQVLDVIGVDMYRRLFDLYQGSALSICIDTTGSMGDDIDAVQEQVAEIVANSNPELYILVPFNDPDVGPLLTTSNSSEFMDAVNALYASGGGDEPEMFWSGLQLALTGTPAYGDIFCFTDASAKDGQLMEGLISLAQQQNNKVTVILSDIFRKRSNGDEDTGVGGEGGRRGKVGDVNTGVAEYQRLADETGGLLISTDKFDVNDIVNIIGSGIETSTVTLLNVVEALGSLVKTVAVDDSVVDLEVRITGEIITAVITDASGTAYDLTDKEALDATDNVEVVSHTNTFKAVRFTAPVYGEWSISTSYPDVYAVTILATSPLDFLAGFSILDPSPPHPHYRQANGRPLIDTVYYLDLTLVGYLESYVTVFDTVYFIDKTGTEVRVIPYTGELEEHTYIRTEPLPEDSFFVAITGEVLSGRKYQRVQPVLITPVATSVEVRATSEDLSAQPGTTATAKFVVTNYGLDSYFTISGTDDLGFLMNVSPSRVHLPTNDSCEVTASFAVPVTAIPGVVSTVIITAQSETQTHSVNSAVVHFIVLAPETDSVPPSCQLLNLPDCVGYSDNGVCTLMNWTVEAQMQDHESGLYQVRATPEGSLFKIHDLTPGTTAKVLVEYQNSCCYTYVEFIGVDGQANTGKCVVDMGTLGGLIYNFEVVTVYDTSMVLHWNITPSHYPIHHYDLLINGKFIHQSTCKEESCYDAVGYLEPCTVQAFNLTPVFDYLGDELGGIAAYTQSSTVEDEPQTPQNGLEEDRTETSITITWEISNPSCSFLFKVCYYEVNADPESEVCATTTTTTYTLPDLEECRAYFIEVVSIASSGLVSDPLHFYSVTVCPE</sequence>
<dbReference type="PROSITE" id="PS50853">
    <property type="entry name" value="FN3"/>
    <property type="match status" value="1"/>
</dbReference>
<dbReference type="Pfam" id="PF25106">
    <property type="entry name" value="VWA_4"/>
    <property type="match status" value="1"/>
</dbReference>
<dbReference type="SMART" id="SM00060">
    <property type="entry name" value="FN3"/>
    <property type="match status" value="1"/>
</dbReference>
<dbReference type="Pfam" id="PF25107">
    <property type="entry name" value="VWA7_N"/>
    <property type="match status" value="1"/>
</dbReference>
<evidence type="ECO:0000256" key="6">
    <source>
        <dbReference type="SAM" id="SignalP"/>
    </source>
</evidence>